<dbReference type="PANTHER" id="PTHR24006">
    <property type="entry name" value="UBIQUITIN CARBOXYL-TERMINAL HYDROLASE"/>
    <property type="match status" value="1"/>
</dbReference>
<dbReference type="GO" id="GO:0005634">
    <property type="term" value="C:nucleus"/>
    <property type="evidence" value="ECO:0007669"/>
    <property type="project" value="TreeGrafter"/>
</dbReference>
<keyword evidence="4" id="KW-0645">Protease</keyword>
<feature type="region of interest" description="Disordered" evidence="8">
    <location>
        <begin position="673"/>
        <end position="784"/>
    </location>
</feature>
<dbReference type="EC" id="3.4.19.12" evidence="3"/>
<comment type="catalytic activity">
    <reaction evidence="1">
        <text>Thiol-dependent hydrolysis of ester, thioester, amide, peptide and isopeptide bonds formed by the C-terminal Gly of ubiquitin (a 76-residue protein attached to proteins as an intracellular targeting signal).</text>
        <dbReference type="EC" id="3.4.19.12"/>
    </reaction>
</comment>
<dbReference type="AlphaFoldDB" id="A0A433DMI5"/>
<name>A0A433DMI5_9FUNG</name>
<dbReference type="InterPro" id="IPR028889">
    <property type="entry name" value="USP"/>
</dbReference>
<reference evidence="10 11" key="1">
    <citation type="journal article" date="2018" name="New Phytol.">
        <title>Phylogenomics of Endogonaceae and evolution of mycorrhizas within Mucoromycota.</title>
        <authorList>
            <person name="Chang Y."/>
            <person name="Desiro A."/>
            <person name="Na H."/>
            <person name="Sandor L."/>
            <person name="Lipzen A."/>
            <person name="Clum A."/>
            <person name="Barry K."/>
            <person name="Grigoriev I.V."/>
            <person name="Martin F.M."/>
            <person name="Stajich J.E."/>
            <person name="Smith M.E."/>
            <person name="Bonito G."/>
            <person name="Spatafora J.W."/>
        </authorList>
    </citation>
    <scope>NUCLEOTIDE SEQUENCE [LARGE SCALE GENOMIC DNA]</scope>
    <source>
        <strain evidence="10 11">GMNB39</strain>
    </source>
</reference>
<protein>
    <recommendedName>
        <fullName evidence="3">ubiquitinyl hydrolase 1</fullName>
        <ecNumber evidence="3">3.4.19.12</ecNumber>
    </recommendedName>
</protein>
<dbReference type="Gene3D" id="3.90.70.10">
    <property type="entry name" value="Cysteine proteinases"/>
    <property type="match status" value="1"/>
</dbReference>
<dbReference type="GO" id="GO:0005829">
    <property type="term" value="C:cytosol"/>
    <property type="evidence" value="ECO:0007669"/>
    <property type="project" value="TreeGrafter"/>
</dbReference>
<evidence type="ECO:0000256" key="8">
    <source>
        <dbReference type="SAM" id="MobiDB-lite"/>
    </source>
</evidence>
<feature type="compositionally biased region" description="Acidic residues" evidence="8">
    <location>
        <begin position="774"/>
        <end position="784"/>
    </location>
</feature>
<evidence type="ECO:0000313" key="10">
    <source>
        <dbReference type="EMBL" id="RUP52072.1"/>
    </source>
</evidence>
<feature type="compositionally biased region" description="Basic and acidic residues" evidence="8">
    <location>
        <begin position="561"/>
        <end position="586"/>
    </location>
</feature>
<feature type="compositionally biased region" description="Basic and acidic residues" evidence="8">
    <location>
        <begin position="456"/>
        <end position="468"/>
    </location>
</feature>
<evidence type="ECO:0000256" key="3">
    <source>
        <dbReference type="ARBA" id="ARBA00012759"/>
    </source>
</evidence>
<feature type="compositionally biased region" description="Basic and acidic residues" evidence="8">
    <location>
        <begin position="726"/>
        <end position="743"/>
    </location>
</feature>
<keyword evidence="7" id="KW-0788">Thiol protease</keyword>
<evidence type="ECO:0000256" key="2">
    <source>
        <dbReference type="ARBA" id="ARBA00009085"/>
    </source>
</evidence>
<dbReference type="EMBL" id="RBNI01000209">
    <property type="protein sequence ID" value="RUP52072.1"/>
    <property type="molecule type" value="Genomic_DNA"/>
</dbReference>
<keyword evidence="5" id="KW-0833">Ubl conjugation pathway</keyword>
<evidence type="ECO:0000313" key="11">
    <source>
        <dbReference type="Proteomes" id="UP000268093"/>
    </source>
</evidence>
<evidence type="ECO:0000259" key="9">
    <source>
        <dbReference type="PROSITE" id="PS50235"/>
    </source>
</evidence>
<keyword evidence="6" id="KW-0378">Hydrolase</keyword>
<dbReference type="PROSITE" id="PS50235">
    <property type="entry name" value="USP_3"/>
    <property type="match status" value="1"/>
</dbReference>
<proteinExistence type="inferred from homology"/>
<dbReference type="GO" id="GO:0004843">
    <property type="term" value="F:cysteine-type deubiquitinase activity"/>
    <property type="evidence" value="ECO:0007669"/>
    <property type="project" value="UniProtKB-EC"/>
</dbReference>
<feature type="domain" description="USP" evidence="9">
    <location>
        <begin position="72"/>
        <end position="418"/>
    </location>
</feature>
<evidence type="ECO:0000256" key="4">
    <source>
        <dbReference type="ARBA" id="ARBA00022670"/>
    </source>
</evidence>
<dbReference type="Pfam" id="PF00443">
    <property type="entry name" value="UCH"/>
    <property type="match status" value="1"/>
</dbReference>
<dbReference type="Proteomes" id="UP000268093">
    <property type="component" value="Unassembled WGS sequence"/>
</dbReference>
<sequence>MRRVTLTTLQLFQFFAPSPNIFFTTMASDSSRRHSFDSCYSSDRGSASNSDTPAKLLPEWDSLTFATFTCSPGLVNTGLTCFMNAVLQCLVGVPCLAQHFKEGEHSSSCSTKPAPCILCVLEYTVTMLVDRGLAGQQDEVLHPTDLEAFLLLLFPDRPTGHQCQEDAHEFLTKLVDLCSECTITAGSSVLSSGFYGGEDEKESHNTINKCVVDIHAEPKISRMPSVFPFNRLEQCTLFRQAFGFQIETQTSCGHHVSTRSDFLIDLALEIANMDTLEQCLAHFTRVEPMVGENAYCCDGCAAYVDAERRDFFREAPQVLAVSLKRFLDTGEKDTRPILFPVALDLRPFMTVGQDEAVGKYELCGVVVHNGSNIYGGHYTAYVKSPSSQWHFFDDEKVKPVDVQEVLQQQVYLVFYNQVKQAVAGTKHKSGEDGAEVTEARKRIRKHSSDSGIENSASERERRGEKQAREGSGWNSEDEEEREGRGKRPHGKQVHGFDGKDEEAGRRDGEDEREDGLTGGEHCRTQEGEGESESNSGSSSGSDSSGSDSSSDDSDTSSSNSSDDKKGEEGEGCGKEKGKTDCEESEGKLQPQQGDGEPATVKGVPIPRAEFTYTPSVKWDVGAAQGLVDEEDETLGPGGTAEEVKAEGEEWRDVISVFPGEELAFNLQVAEATKDERHSFTGKDMHYQYGGKRLPYVTVSQEESAENEGEDDMLADDDGDNDDEPEESKRDQQHVFDSKVEHPHFGGKRLQAFIMSPNDASNREEAEATIGDDRGDGEDGEAAKG</sequence>
<dbReference type="SUPFAM" id="SSF54001">
    <property type="entry name" value="Cysteine proteinases"/>
    <property type="match status" value="1"/>
</dbReference>
<feature type="region of interest" description="Disordered" evidence="8">
    <location>
        <begin position="423"/>
        <end position="605"/>
    </location>
</feature>
<feature type="compositionally biased region" description="Basic and acidic residues" evidence="8">
    <location>
        <begin position="494"/>
        <end position="509"/>
    </location>
</feature>
<dbReference type="PANTHER" id="PTHR24006:SF758">
    <property type="entry name" value="UBIQUITIN CARBOXYL-TERMINAL HYDROLASE 36"/>
    <property type="match status" value="1"/>
</dbReference>
<feature type="region of interest" description="Disordered" evidence="8">
    <location>
        <begin position="627"/>
        <end position="647"/>
    </location>
</feature>
<evidence type="ECO:0000256" key="1">
    <source>
        <dbReference type="ARBA" id="ARBA00000707"/>
    </source>
</evidence>
<dbReference type="InterPro" id="IPR038765">
    <property type="entry name" value="Papain-like_cys_pep_sf"/>
</dbReference>
<dbReference type="GO" id="GO:0016579">
    <property type="term" value="P:protein deubiquitination"/>
    <property type="evidence" value="ECO:0007669"/>
    <property type="project" value="InterPro"/>
</dbReference>
<gene>
    <name evidence="10" type="ORF">BC936DRAFT_141935</name>
</gene>
<comment type="caution">
    <text evidence="10">The sequence shown here is derived from an EMBL/GenBank/DDBJ whole genome shotgun (WGS) entry which is preliminary data.</text>
</comment>
<organism evidence="10 11">
    <name type="scientific">Jimgerdemannia flammicorona</name>
    <dbReference type="NCBI Taxonomy" id="994334"/>
    <lineage>
        <taxon>Eukaryota</taxon>
        <taxon>Fungi</taxon>
        <taxon>Fungi incertae sedis</taxon>
        <taxon>Mucoromycota</taxon>
        <taxon>Mucoromycotina</taxon>
        <taxon>Endogonomycetes</taxon>
        <taxon>Endogonales</taxon>
        <taxon>Endogonaceae</taxon>
        <taxon>Jimgerdemannia</taxon>
    </lineage>
</organism>
<evidence type="ECO:0000256" key="5">
    <source>
        <dbReference type="ARBA" id="ARBA00022786"/>
    </source>
</evidence>
<accession>A0A433DMI5</accession>
<evidence type="ECO:0000256" key="7">
    <source>
        <dbReference type="ARBA" id="ARBA00022807"/>
    </source>
</evidence>
<dbReference type="GO" id="GO:0006508">
    <property type="term" value="P:proteolysis"/>
    <property type="evidence" value="ECO:0007669"/>
    <property type="project" value="UniProtKB-KW"/>
</dbReference>
<comment type="similarity">
    <text evidence="2">Belongs to the peptidase C19 family.</text>
</comment>
<feature type="compositionally biased region" description="Basic and acidic residues" evidence="8">
    <location>
        <begin position="760"/>
        <end position="773"/>
    </location>
</feature>
<dbReference type="InterPro" id="IPR001394">
    <property type="entry name" value="Peptidase_C19_UCH"/>
</dbReference>
<keyword evidence="11" id="KW-1185">Reference proteome</keyword>
<dbReference type="PROSITE" id="PS00973">
    <property type="entry name" value="USP_2"/>
    <property type="match status" value="1"/>
</dbReference>
<dbReference type="InterPro" id="IPR050164">
    <property type="entry name" value="Peptidase_C19"/>
</dbReference>
<dbReference type="InterPro" id="IPR018200">
    <property type="entry name" value="USP_CS"/>
</dbReference>
<dbReference type="OrthoDB" id="2381810at2759"/>
<feature type="compositionally biased region" description="Acidic residues" evidence="8">
    <location>
        <begin position="702"/>
        <end position="725"/>
    </location>
</feature>
<feature type="compositionally biased region" description="Low complexity" evidence="8">
    <location>
        <begin position="532"/>
        <end position="548"/>
    </location>
</feature>
<evidence type="ECO:0000256" key="6">
    <source>
        <dbReference type="ARBA" id="ARBA00022801"/>
    </source>
</evidence>
<feature type="compositionally biased region" description="Basic and acidic residues" evidence="8">
    <location>
        <begin position="673"/>
        <end position="685"/>
    </location>
</feature>